<name>A0AA46TJR0_9ACTN</name>
<reference evidence="5" key="1">
    <citation type="submission" date="2022-01" db="EMBL/GenBank/DDBJ databases">
        <title>Nocardioidaceae gen. sp. A5X3R13.</title>
        <authorList>
            <person name="Lopez Marin M.A."/>
            <person name="Uhlik O."/>
        </authorList>
    </citation>
    <scope>NUCLEOTIDE SEQUENCE</scope>
    <source>
        <strain evidence="5">A5X3R13</strain>
    </source>
</reference>
<keyword evidence="3 5" id="KW-0067">ATP-binding</keyword>
<dbReference type="Gene3D" id="3.40.50.300">
    <property type="entry name" value="P-loop containing nucleotide triphosphate hydrolases"/>
    <property type="match status" value="1"/>
</dbReference>
<dbReference type="InterPro" id="IPR051782">
    <property type="entry name" value="ABC_Transporter_VariousFunc"/>
</dbReference>
<dbReference type="PANTHER" id="PTHR42939">
    <property type="entry name" value="ABC TRANSPORTER ATP-BINDING PROTEIN ALBC-RELATED"/>
    <property type="match status" value="1"/>
</dbReference>
<dbReference type="InterPro" id="IPR003593">
    <property type="entry name" value="AAA+_ATPase"/>
</dbReference>
<evidence type="ECO:0000313" key="5">
    <source>
        <dbReference type="EMBL" id="UYM06122.1"/>
    </source>
</evidence>
<accession>A0AA46TJR0</accession>
<dbReference type="GO" id="GO:0005524">
    <property type="term" value="F:ATP binding"/>
    <property type="evidence" value="ECO:0007669"/>
    <property type="project" value="UniProtKB-KW"/>
</dbReference>
<dbReference type="KEGG" id="sgrg:L0C25_03350"/>
<dbReference type="Pfam" id="PF00005">
    <property type="entry name" value="ABC_tran"/>
    <property type="match status" value="1"/>
</dbReference>
<dbReference type="PANTHER" id="PTHR42939:SF1">
    <property type="entry name" value="ABC TRANSPORTER ATP-BINDING PROTEIN ALBC-RELATED"/>
    <property type="match status" value="1"/>
</dbReference>
<gene>
    <name evidence="5" type="ORF">L0C25_03350</name>
</gene>
<keyword evidence="6" id="KW-1185">Reference proteome</keyword>
<keyword evidence="1" id="KW-0813">Transport</keyword>
<dbReference type="EMBL" id="CP094970">
    <property type="protein sequence ID" value="UYM06122.1"/>
    <property type="molecule type" value="Genomic_DNA"/>
</dbReference>
<evidence type="ECO:0000313" key="6">
    <source>
        <dbReference type="Proteomes" id="UP001164390"/>
    </source>
</evidence>
<evidence type="ECO:0000256" key="3">
    <source>
        <dbReference type="ARBA" id="ARBA00022840"/>
    </source>
</evidence>
<feature type="domain" description="ABC transporter" evidence="4">
    <location>
        <begin position="2"/>
        <end position="220"/>
    </location>
</feature>
<evidence type="ECO:0000259" key="4">
    <source>
        <dbReference type="PROSITE" id="PS50893"/>
    </source>
</evidence>
<dbReference type="PROSITE" id="PS00211">
    <property type="entry name" value="ABC_TRANSPORTER_1"/>
    <property type="match status" value="1"/>
</dbReference>
<sequence length="231" mass="24953">MLLFEHVDFRYRSRSELVIRGLTLGFGMGRTVLLGPNGAGKSTLLKLGAGILGPTSGSVSATSGVGWMPQTVTAFQGLTSREQVAYAAWMKGASRSDAWEEAAVRLRQVGLEDRQDIKATRLSGGQLRRVGLAQALATSPTLLLLDEPTAGLDPAQRNRFREILHGLPNEIGVVVSTHQVDDLSDSYERVAVMSAGRIVWFDTVPAFMGLGVVDSPRRAESSYEQILGRDV</sequence>
<dbReference type="InterPro" id="IPR003439">
    <property type="entry name" value="ABC_transporter-like_ATP-bd"/>
</dbReference>
<dbReference type="PROSITE" id="PS50893">
    <property type="entry name" value="ABC_TRANSPORTER_2"/>
    <property type="match status" value="1"/>
</dbReference>
<dbReference type="InterPro" id="IPR027417">
    <property type="entry name" value="P-loop_NTPase"/>
</dbReference>
<dbReference type="InterPro" id="IPR017871">
    <property type="entry name" value="ABC_transporter-like_CS"/>
</dbReference>
<dbReference type="SMART" id="SM00382">
    <property type="entry name" value="AAA"/>
    <property type="match status" value="1"/>
</dbReference>
<dbReference type="Proteomes" id="UP001164390">
    <property type="component" value="Chromosome"/>
</dbReference>
<dbReference type="GO" id="GO:0016887">
    <property type="term" value="F:ATP hydrolysis activity"/>
    <property type="evidence" value="ECO:0007669"/>
    <property type="project" value="InterPro"/>
</dbReference>
<keyword evidence="2" id="KW-0547">Nucleotide-binding</keyword>
<protein>
    <submittedName>
        <fullName evidence="5">ATP-binding cassette domain-containing protein</fullName>
    </submittedName>
</protein>
<evidence type="ECO:0000256" key="2">
    <source>
        <dbReference type="ARBA" id="ARBA00022741"/>
    </source>
</evidence>
<organism evidence="5 6">
    <name type="scientific">Solicola gregarius</name>
    <dbReference type="NCBI Taxonomy" id="2908642"/>
    <lineage>
        <taxon>Bacteria</taxon>
        <taxon>Bacillati</taxon>
        <taxon>Actinomycetota</taxon>
        <taxon>Actinomycetes</taxon>
        <taxon>Propionibacteriales</taxon>
        <taxon>Nocardioidaceae</taxon>
        <taxon>Solicola</taxon>
    </lineage>
</organism>
<proteinExistence type="predicted"/>
<dbReference type="SUPFAM" id="SSF52540">
    <property type="entry name" value="P-loop containing nucleoside triphosphate hydrolases"/>
    <property type="match status" value="1"/>
</dbReference>
<dbReference type="AlphaFoldDB" id="A0AA46TJR0"/>
<evidence type="ECO:0000256" key="1">
    <source>
        <dbReference type="ARBA" id="ARBA00022448"/>
    </source>
</evidence>